<feature type="compositionally biased region" description="Basic and acidic residues" evidence="1">
    <location>
        <begin position="106"/>
        <end position="118"/>
    </location>
</feature>
<feature type="compositionally biased region" description="Basic and acidic residues" evidence="1">
    <location>
        <begin position="40"/>
        <end position="53"/>
    </location>
</feature>
<evidence type="ECO:0000256" key="1">
    <source>
        <dbReference type="SAM" id="MobiDB-lite"/>
    </source>
</evidence>
<feature type="compositionally biased region" description="Basic and acidic residues" evidence="1">
    <location>
        <begin position="12"/>
        <end position="30"/>
    </location>
</feature>
<accession>A0A4U0XUE2</accession>
<protein>
    <submittedName>
        <fullName evidence="2">Uncharacterized protein</fullName>
    </submittedName>
</protein>
<feature type="compositionally biased region" description="Acidic residues" evidence="1">
    <location>
        <begin position="599"/>
        <end position="611"/>
    </location>
</feature>
<evidence type="ECO:0000313" key="3">
    <source>
        <dbReference type="Proteomes" id="UP000309340"/>
    </source>
</evidence>
<reference evidence="2 3" key="1">
    <citation type="submission" date="2017-03" db="EMBL/GenBank/DDBJ databases">
        <title>Genomes of endolithic fungi from Antarctica.</title>
        <authorList>
            <person name="Coleine C."/>
            <person name="Masonjones S."/>
            <person name="Stajich J.E."/>
        </authorList>
    </citation>
    <scope>NUCLEOTIDE SEQUENCE [LARGE SCALE GENOMIC DNA]</scope>
    <source>
        <strain evidence="2 3">CCFEE 5184</strain>
    </source>
</reference>
<sequence length="624" mass="69981">MAEDPQQKPAKRKTETEQAQDDSKSDDRQDQSQTVMPMEVHPESQTEAPKDAPSESQTVMPMEVHPENQTEAPKDAPSESETEAPKEAHPENQTEAPEGAPPESETEAKEAPSEHETSMPEEAPPETQKSMREEAPSESQTEAPEGAPPESETEAPKEAPDERETSMPEEARQSTGTSRKDELAAIRSDSSKKKNKKKKNEKGKQTASPLSDTSDNETVATVNEHEPSTRIADQLGAQKKQPGQLTPNPRWDDDNFDSLPLPVPGELLSEMREAEYEALRKKLDGALQLARELPPPDFSQASKKFLAKMYPKFEGLSFDRSIWTRACEFLETTYEHARDQVQMLIDAVDHLVDRHQDRDDIVKQLSALNQELSTVSDRAAAQYLATGDELGIAMGSDLRTFIDKAAQLVDAASRISKEVKAARVTMYETSQSELQASARAIVKSEAKSALEGVKQADIDKWVRETMTTWQGQYDKAKTQWFNEQHVTVHALSDAYPMLKQLATEASKMASETQRLFEERDLHTQSQNEALEETLKEFHERLSKVESRNTKVEAKLKKYKAKLKSKKSKDTQSDAEDEVPSSPEKQPKQRKKDKQKAEEPEPDSDDEDEGESLSDAASKKKEKRR</sequence>
<feature type="compositionally biased region" description="Basic and acidic residues" evidence="1">
    <location>
        <begin position="64"/>
        <end position="92"/>
    </location>
</feature>
<proteinExistence type="predicted"/>
<evidence type="ECO:0000313" key="2">
    <source>
        <dbReference type="EMBL" id="TKA80231.1"/>
    </source>
</evidence>
<organism evidence="2 3">
    <name type="scientific">Friedmanniomyces simplex</name>
    <dbReference type="NCBI Taxonomy" id="329884"/>
    <lineage>
        <taxon>Eukaryota</taxon>
        <taxon>Fungi</taxon>
        <taxon>Dikarya</taxon>
        <taxon>Ascomycota</taxon>
        <taxon>Pezizomycotina</taxon>
        <taxon>Dothideomycetes</taxon>
        <taxon>Dothideomycetidae</taxon>
        <taxon>Mycosphaerellales</taxon>
        <taxon>Teratosphaeriaceae</taxon>
        <taxon>Friedmanniomyces</taxon>
    </lineage>
</organism>
<dbReference type="Proteomes" id="UP000309340">
    <property type="component" value="Unassembled WGS sequence"/>
</dbReference>
<keyword evidence="3" id="KW-1185">Reference proteome</keyword>
<feature type="compositionally biased region" description="Basic and acidic residues" evidence="1">
    <location>
        <begin position="154"/>
        <end position="192"/>
    </location>
</feature>
<feature type="region of interest" description="Disordered" evidence="1">
    <location>
        <begin position="1"/>
        <end position="259"/>
    </location>
</feature>
<dbReference type="OrthoDB" id="8054395at2759"/>
<feature type="compositionally biased region" description="Polar residues" evidence="1">
    <location>
        <begin position="205"/>
        <end position="221"/>
    </location>
</feature>
<name>A0A4U0XUE2_9PEZI</name>
<comment type="caution">
    <text evidence="2">The sequence shown here is derived from an EMBL/GenBank/DDBJ whole genome shotgun (WGS) entry which is preliminary data.</text>
</comment>
<feature type="region of interest" description="Disordered" evidence="1">
    <location>
        <begin position="559"/>
        <end position="624"/>
    </location>
</feature>
<dbReference type="AlphaFoldDB" id="A0A4U0XUE2"/>
<gene>
    <name evidence="2" type="ORF">B0A55_04144</name>
</gene>
<dbReference type="EMBL" id="NAJQ01000074">
    <property type="protein sequence ID" value="TKA80231.1"/>
    <property type="molecule type" value="Genomic_DNA"/>
</dbReference>